<protein>
    <recommendedName>
        <fullName evidence="12">Polygalacturonase At3g15720</fullName>
    </recommendedName>
</protein>
<dbReference type="AlphaFoldDB" id="A0A2I0IBX8"/>
<keyword evidence="4" id="KW-0964">Secreted</keyword>
<comment type="caution">
    <text evidence="10">The sequence shown here is derived from an EMBL/GenBank/DDBJ whole genome shotgun (WGS) entry which is preliminary data.</text>
</comment>
<dbReference type="EMBL" id="PGOL01003469">
    <property type="protein sequence ID" value="PKI40886.1"/>
    <property type="molecule type" value="Genomic_DNA"/>
</dbReference>
<comment type="subcellular location">
    <subcellularLocation>
        <location evidence="1">Secreted</location>
        <location evidence="1">Cell wall</location>
    </subcellularLocation>
</comment>
<keyword evidence="11" id="KW-1185">Reference proteome</keyword>
<feature type="signal peptide" evidence="9">
    <location>
        <begin position="1"/>
        <end position="24"/>
    </location>
</feature>
<evidence type="ECO:0000256" key="1">
    <source>
        <dbReference type="ARBA" id="ARBA00004191"/>
    </source>
</evidence>
<evidence type="ECO:0000313" key="10">
    <source>
        <dbReference type="EMBL" id="PKI40886.1"/>
    </source>
</evidence>
<reference evidence="10 11" key="1">
    <citation type="submission" date="2017-11" db="EMBL/GenBank/DDBJ databases">
        <title>De-novo sequencing of pomegranate (Punica granatum L.) genome.</title>
        <authorList>
            <person name="Akparov Z."/>
            <person name="Amiraslanov A."/>
            <person name="Hajiyeva S."/>
            <person name="Abbasov M."/>
            <person name="Kaur K."/>
            <person name="Hamwieh A."/>
            <person name="Solovyev V."/>
            <person name="Salamov A."/>
            <person name="Braich B."/>
            <person name="Kosarev P."/>
            <person name="Mahmoud A."/>
            <person name="Hajiyev E."/>
            <person name="Babayeva S."/>
            <person name="Izzatullayeva V."/>
            <person name="Mammadov A."/>
            <person name="Mammadov A."/>
            <person name="Sharifova S."/>
            <person name="Ojaghi J."/>
            <person name="Eynullazada K."/>
            <person name="Bayramov B."/>
            <person name="Abdulazimova A."/>
            <person name="Shahmuradov I."/>
        </authorList>
    </citation>
    <scope>NUCLEOTIDE SEQUENCE [LARGE SCALE GENOMIC DNA]</scope>
    <source>
        <strain evidence="11">cv. AG2017</strain>
        <tissue evidence="10">Leaf</tissue>
    </source>
</reference>
<dbReference type="GO" id="GO:0071555">
    <property type="term" value="P:cell wall organization"/>
    <property type="evidence" value="ECO:0007669"/>
    <property type="project" value="UniProtKB-KW"/>
</dbReference>
<dbReference type="STRING" id="22663.A0A2I0IBX8"/>
<dbReference type="Gene3D" id="2.160.20.10">
    <property type="entry name" value="Single-stranded right-handed beta-helix, Pectin lyase-like"/>
    <property type="match status" value="2"/>
</dbReference>
<dbReference type="SUPFAM" id="SSF51126">
    <property type="entry name" value="Pectin lyase-like"/>
    <property type="match status" value="1"/>
</dbReference>
<comment type="similarity">
    <text evidence="2 8">Belongs to the glycosyl hydrolase 28 family.</text>
</comment>
<keyword evidence="7" id="KW-0961">Cell wall biogenesis/degradation</keyword>
<keyword evidence="5 8" id="KW-0378">Hydrolase</keyword>
<evidence type="ECO:0000256" key="4">
    <source>
        <dbReference type="ARBA" id="ARBA00022525"/>
    </source>
</evidence>
<keyword evidence="9" id="KW-0732">Signal</keyword>
<dbReference type="GO" id="GO:0005975">
    <property type="term" value="P:carbohydrate metabolic process"/>
    <property type="evidence" value="ECO:0007669"/>
    <property type="project" value="InterPro"/>
</dbReference>
<name>A0A2I0IBX8_PUNGR</name>
<feature type="chain" id="PRO_5014177769" description="Polygalacturonase At3g15720" evidence="9">
    <location>
        <begin position="25"/>
        <end position="282"/>
    </location>
</feature>
<dbReference type="PANTHER" id="PTHR31375">
    <property type="match status" value="1"/>
</dbReference>
<evidence type="ECO:0000256" key="2">
    <source>
        <dbReference type="ARBA" id="ARBA00008834"/>
    </source>
</evidence>
<sequence length="282" mass="30258">MPNLVAMLEILVAFSILCVAAVRSSDPQLFNVLSYGAIGDGAFGKAWDDLCGSTSNYVVLQIPNGKSFFLEPVNFKGPCKPSHLQVQIDGNLTAPTKPGDDNEGIQNWIQFVSLEGLVVNGSGSINGQGFACIGSLGHHESYATVEDVHVSSCTFIGTQNGARIKTWQGGSGYARNITFKDIILESVNRSIIIDQFYCPHKTCPSERMAVKISSVRFAGFYGTSLDRRAISLNCSQTIGCTNINLDNVNITAATPSEKPYASCINAHGMAYNTSPPVPCLIH</sequence>
<evidence type="ECO:0000313" key="11">
    <source>
        <dbReference type="Proteomes" id="UP000233551"/>
    </source>
</evidence>
<gene>
    <name evidence="10" type="ORF">CRG98_038727</name>
</gene>
<proteinExistence type="inferred from homology"/>
<evidence type="ECO:0008006" key="12">
    <source>
        <dbReference type="Google" id="ProtNLM"/>
    </source>
</evidence>
<dbReference type="InterPro" id="IPR000743">
    <property type="entry name" value="Glyco_hydro_28"/>
</dbReference>
<accession>A0A2I0IBX8</accession>
<evidence type="ECO:0000256" key="9">
    <source>
        <dbReference type="SAM" id="SignalP"/>
    </source>
</evidence>
<evidence type="ECO:0000256" key="5">
    <source>
        <dbReference type="ARBA" id="ARBA00022801"/>
    </source>
</evidence>
<dbReference type="Pfam" id="PF00295">
    <property type="entry name" value="Glyco_hydro_28"/>
    <property type="match status" value="2"/>
</dbReference>
<dbReference type="Proteomes" id="UP000233551">
    <property type="component" value="Unassembled WGS sequence"/>
</dbReference>
<evidence type="ECO:0000256" key="3">
    <source>
        <dbReference type="ARBA" id="ARBA00022512"/>
    </source>
</evidence>
<dbReference type="InterPro" id="IPR012334">
    <property type="entry name" value="Pectin_lyas_fold"/>
</dbReference>
<evidence type="ECO:0000256" key="8">
    <source>
        <dbReference type="RuleBase" id="RU361169"/>
    </source>
</evidence>
<evidence type="ECO:0000256" key="6">
    <source>
        <dbReference type="ARBA" id="ARBA00023295"/>
    </source>
</evidence>
<dbReference type="InterPro" id="IPR011050">
    <property type="entry name" value="Pectin_lyase_fold/virulence"/>
</dbReference>
<dbReference type="GO" id="GO:0004650">
    <property type="term" value="F:polygalacturonase activity"/>
    <property type="evidence" value="ECO:0007669"/>
    <property type="project" value="InterPro"/>
</dbReference>
<organism evidence="10 11">
    <name type="scientific">Punica granatum</name>
    <name type="common">Pomegranate</name>
    <dbReference type="NCBI Taxonomy" id="22663"/>
    <lineage>
        <taxon>Eukaryota</taxon>
        <taxon>Viridiplantae</taxon>
        <taxon>Streptophyta</taxon>
        <taxon>Embryophyta</taxon>
        <taxon>Tracheophyta</taxon>
        <taxon>Spermatophyta</taxon>
        <taxon>Magnoliopsida</taxon>
        <taxon>eudicotyledons</taxon>
        <taxon>Gunneridae</taxon>
        <taxon>Pentapetalae</taxon>
        <taxon>rosids</taxon>
        <taxon>malvids</taxon>
        <taxon>Myrtales</taxon>
        <taxon>Lythraceae</taxon>
        <taxon>Punica</taxon>
    </lineage>
</organism>
<evidence type="ECO:0000256" key="7">
    <source>
        <dbReference type="ARBA" id="ARBA00023316"/>
    </source>
</evidence>
<keyword evidence="3" id="KW-0134">Cell wall</keyword>
<keyword evidence="6 8" id="KW-0326">Glycosidase</keyword>